<feature type="chain" id="PRO_5020789107" evidence="2">
    <location>
        <begin position="23"/>
        <end position="334"/>
    </location>
</feature>
<organism evidence="3 4">
    <name type="scientific">Methylotuvimicrobium buryatense</name>
    <name type="common">Methylomicrobium buryatense</name>
    <dbReference type="NCBI Taxonomy" id="95641"/>
    <lineage>
        <taxon>Bacteria</taxon>
        <taxon>Pseudomonadati</taxon>
        <taxon>Pseudomonadota</taxon>
        <taxon>Gammaproteobacteria</taxon>
        <taxon>Methylococcales</taxon>
        <taxon>Methylococcaceae</taxon>
        <taxon>Methylotuvimicrobium</taxon>
    </lineage>
</organism>
<dbReference type="OrthoDB" id="5670809at2"/>
<dbReference type="Proteomes" id="UP000305881">
    <property type="component" value="Chromosome"/>
</dbReference>
<dbReference type="EMBL" id="CP035467">
    <property type="protein sequence ID" value="QCW82953.1"/>
    <property type="molecule type" value="Genomic_DNA"/>
</dbReference>
<protein>
    <submittedName>
        <fullName evidence="3">C4-dicarboxylate ABC transporter</fullName>
    </submittedName>
</protein>
<keyword evidence="1 2" id="KW-0732">Signal</keyword>
<dbReference type="InterPro" id="IPR018389">
    <property type="entry name" value="DctP_fam"/>
</dbReference>
<dbReference type="PANTHER" id="PTHR33376">
    <property type="match status" value="1"/>
</dbReference>
<keyword evidence="4" id="KW-1185">Reference proteome</keyword>
<dbReference type="Pfam" id="PF03480">
    <property type="entry name" value="DctP"/>
    <property type="match status" value="1"/>
</dbReference>
<dbReference type="RefSeq" id="WP_014148082.1">
    <property type="nucleotide sequence ID" value="NZ_CP035467.1"/>
</dbReference>
<dbReference type="InterPro" id="IPR038404">
    <property type="entry name" value="TRAP_DctP_sf"/>
</dbReference>
<proteinExistence type="predicted"/>
<dbReference type="PANTHER" id="PTHR33376:SF5">
    <property type="entry name" value="EXTRACYTOPLASMIC SOLUTE RECEPTOR PROTEIN"/>
    <property type="match status" value="1"/>
</dbReference>
<evidence type="ECO:0000256" key="2">
    <source>
        <dbReference type="SAM" id="SignalP"/>
    </source>
</evidence>
<evidence type="ECO:0000313" key="3">
    <source>
        <dbReference type="EMBL" id="QCW82953.1"/>
    </source>
</evidence>
<accession>A0A4P9UQY0</accession>
<dbReference type="NCBIfam" id="NF037995">
    <property type="entry name" value="TRAP_S1"/>
    <property type="match status" value="1"/>
</dbReference>
<evidence type="ECO:0000256" key="1">
    <source>
        <dbReference type="ARBA" id="ARBA00022729"/>
    </source>
</evidence>
<dbReference type="Gene3D" id="3.40.190.170">
    <property type="entry name" value="Bacterial extracellular solute-binding protein, family 7"/>
    <property type="match status" value="1"/>
</dbReference>
<feature type="signal peptide" evidence="2">
    <location>
        <begin position="1"/>
        <end position="22"/>
    </location>
</feature>
<evidence type="ECO:0000313" key="4">
    <source>
        <dbReference type="Proteomes" id="UP000305881"/>
    </source>
</evidence>
<sequence>MHHLIATLFLMCLTVFSPPALSQMLKIATASPDGTVWMEKMREAADEIKRRTNGRVTFRFYPGGIMGNDASVMRKINVNQLQGGIIPGGGLKDIYPDSQVYSLPLIFRSFDEVDYVRSRMDDLIVKGLEQNGFISFGLSEGGFAYLMSDKPVSRVEDLKGQKIWIPEGDYISRSAFQTIGVSPISLPLTDVMTALQTGLINTVASSPMGAIALQWHARVKFVTDEPLAYLYGTMIVQARAFSRLRPDDQRIVRDVIGAVYKEFNSINRRDNAEALRVLRNQGIQFVATDENDRKNWQAMLEDTKSKMEREGILSQSIIETLRRHLNDFRQGSVH</sequence>
<name>A0A4P9UQY0_METBY</name>
<dbReference type="GO" id="GO:0055085">
    <property type="term" value="P:transmembrane transport"/>
    <property type="evidence" value="ECO:0007669"/>
    <property type="project" value="InterPro"/>
</dbReference>
<gene>
    <name evidence="3" type="ORF">EQU24_12405</name>
</gene>
<dbReference type="AlphaFoldDB" id="A0A4P9UQY0"/>
<reference evidence="4" key="1">
    <citation type="journal article" date="2019" name="J. Bacteriol.">
        <title>A Mutagenic Screen Identifies a TonB-Dependent Receptor Required for the Lanthanide Metal Switch in the Type I Methanotroph 'Methylotuvimicrobium buryatense' 5GB1C.</title>
        <authorList>
            <person name="Groom J.D."/>
            <person name="Ford S.M."/>
            <person name="Pesesky M.W."/>
            <person name="Lidstrom M.E."/>
        </authorList>
    </citation>
    <scope>NUCLEOTIDE SEQUENCE [LARGE SCALE GENOMIC DNA]</scope>
    <source>
        <strain evidence="4">5GB1C</strain>
    </source>
</reference>
<dbReference type="KEGG" id="mbur:EQU24_12405"/>
<dbReference type="CDD" id="cd13670">
    <property type="entry name" value="PBP2_TRAP_Tp0957_like"/>
    <property type="match status" value="1"/>
</dbReference>
<dbReference type="STRING" id="675511.GCA_000341735_00556"/>